<evidence type="ECO:0000256" key="10">
    <source>
        <dbReference type="ARBA" id="ARBA00023014"/>
    </source>
</evidence>
<comment type="similarity">
    <text evidence="2 13">Belongs to the CRISPR-associated exonuclease Cas4 family.</text>
</comment>
<evidence type="ECO:0000256" key="7">
    <source>
        <dbReference type="ARBA" id="ARBA00022801"/>
    </source>
</evidence>
<dbReference type="AlphaFoldDB" id="A0A2A2AAP8"/>
<keyword evidence="7 13" id="KW-0378">Hydrolase</keyword>
<evidence type="ECO:0000256" key="8">
    <source>
        <dbReference type="ARBA" id="ARBA00022839"/>
    </source>
</evidence>
<comment type="cofactor">
    <cofactor evidence="13">
        <name>Mg(2+)</name>
        <dbReference type="ChEBI" id="CHEBI:18420"/>
    </cofactor>
    <cofactor evidence="13">
        <name>Mn(2+)</name>
        <dbReference type="ChEBI" id="CHEBI:29035"/>
    </cofactor>
    <text evidence="13">Mg(2+) or Mn(2+) required for ssDNA cleavage activity.</text>
</comment>
<dbReference type="NCBIfam" id="TIGR00372">
    <property type="entry name" value="cas4"/>
    <property type="match status" value="1"/>
</dbReference>
<comment type="function">
    <text evidence="13">CRISPR (clustered regularly interspaced short palindromic repeat) is an adaptive immune system that provides protection against mobile genetic elements (viruses, transposable elements and conjugative plasmids). CRISPR clusters contain sequences complementary to antecedent mobile elements and target invading nucleic acids. CRISPR clusters are transcribed and processed into CRISPR RNA (crRNA).</text>
</comment>
<dbReference type="InterPro" id="IPR011604">
    <property type="entry name" value="PDDEXK-like_dom_sf"/>
</dbReference>
<evidence type="ECO:0000256" key="13">
    <source>
        <dbReference type="RuleBase" id="RU365022"/>
    </source>
</evidence>
<dbReference type="GO" id="GO:0051536">
    <property type="term" value="F:iron-sulfur cluster binding"/>
    <property type="evidence" value="ECO:0007669"/>
    <property type="project" value="UniProtKB-KW"/>
</dbReference>
<accession>A0A2A2AAP8</accession>
<reference evidence="15 16" key="1">
    <citation type="submission" date="2017-08" db="EMBL/GenBank/DDBJ databases">
        <title>WGS of Clinical strains of the CDC Group NO-1 linked to zoonotic infections in humans.</title>
        <authorList>
            <person name="Bernier A.-M."/>
            <person name="Bernard K."/>
        </authorList>
    </citation>
    <scope>NUCLEOTIDE SEQUENCE [LARGE SCALE GENOMIC DNA]</scope>
    <source>
        <strain evidence="15 16">NML03-0146</strain>
    </source>
</reference>
<protein>
    <recommendedName>
        <fullName evidence="4 13">CRISPR-associated exonuclease Cas4</fullName>
        <ecNumber evidence="3 13">3.1.12.1</ecNumber>
    </recommendedName>
</protein>
<dbReference type="GO" id="GO:0046872">
    <property type="term" value="F:metal ion binding"/>
    <property type="evidence" value="ECO:0007669"/>
    <property type="project" value="UniProtKB-KW"/>
</dbReference>
<proteinExistence type="inferred from homology"/>
<comment type="cofactor">
    <cofactor evidence="13">
        <name>iron-sulfur cluster</name>
        <dbReference type="ChEBI" id="CHEBI:30408"/>
    </cofactor>
</comment>
<keyword evidence="6 13" id="KW-0479">Metal-binding</keyword>
<dbReference type="GO" id="GO:0051607">
    <property type="term" value="P:defense response to virus"/>
    <property type="evidence" value="ECO:0007669"/>
    <property type="project" value="UniProtKB-KW"/>
</dbReference>
<evidence type="ECO:0000259" key="14">
    <source>
        <dbReference type="Pfam" id="PF01930"/>
    </source>
</evidence>
<keyword evidence="12 13" id="KW-0464">Manganese</keyword>
<gene>
    <name evidence="15" type="primary">cas4</name>
    <name evidence="15" type="ORF">CK620_08170</name>
</gene>
<sequence length="221" mass="24277">MSAAKPSADQAQEEDPIPLSALQHYLYCPRQCALIHLEQLWSENALTAEGRLLHQRADSPGAEQRHGVRTVTAMPLRHTALGIAGVADVVEFHPRAAGPPQALPVEYKRGRPKAHRADEVQLCAQALCLEDMLGQPVSEGALFYGQTRRRRNVVFDADLRALTLNTIASTRALLAAGRTPPPVDDARRCSTCSLIDDCQPQWARAARRVAPWLQTQLQAPD</sequence>
<evidence type="ECO:0000256" key="4">
    <source>
        <dbReference type="ARBA" id="ARBA00020049"/>
    </source>
</evidence>
<dbReference type="Proteomes" id="UP000217999">
    <property type="component" value="Unassembled WGS sequence"/>
</dbReference>
<dbReference type="RefSeq" id="WP_095549875.1">
    <property type="nucleotide sequence ID" value="NZ_NSJF01000003.1"/>
</dbReference>
<feature type="domain" description="DUF83" evidence="14">
    <location>
        <begin position="20"/>
        <end position="199"/>
    </location>
</feature>
<evidence type="ECO:0000256" key="5">
    <source>
        <dbReference type="ARBA" id="ARBA00022722"/>
    </source>
</evidence>
<keyword evidence="10 13" id="KW-0411">Iron-sulfur</keyword>
<keyword evidence="9 13" id="KW-0408">Iron</keyword>
<evidence type="ECO:0000256" key="1">
    <source>
        <dbReference type="ARBA" id="ARBA00001966"/>
    </source>
</evidence>
<comment type="caution">
    <text evidence="15">The sequence shown here is derived from an EMBL/GenBank/DDBJ whole genome shotgun (WGS) entry which is preliminary data.</text>
</comment>
<dbReference type="Pfam" id="PF01930">
    <property type="entry name" value="Cas_Cas4"/>
    <property type="match status" value="1"/>
</dbReference>
<organism evidence="15 16">
    <name type="scientific">Vandammella animalimorsus</name>
    <dbReference type="NCBI Taxonomy" id="2029117"/>
    <lineage>
        <taxon>Bacteria</taxon>
        <taxon>Pseudomonadati</taxon>
        <taxon>Pseudomonadota</taxon>
        <taxon>Betaproteobacteria</taxon>
        <taxon>Burkholderiales</taxon>
        <taxon>Comamonadaceae</taxon>
        <taxon>Vandammella</taxon>
    </lineage>
</organism>
<comment type="cofactor">
    <cofactor evidence="1">
        <name>[4Fe-4S] cluster</name>
        <dbReference type="ChEBI" id="CHEBI:49883"/>
    </cofactor>
</comment>
<dbReference type="InterPro" id="IPR022765">
    <property type="entry name" value="Dna2/Cas4_DUF83"/>
</dbReference>
<dbReference type="EC" id="3.1.12.1" evidence="3 13"/>
<dbReference type="CDD" id="cd09637">
    <property type="entry name" value="Cas4_I-A_I-B_I-C_I-D_II-B"/>
    <property type="match status" value="1"/>
</dbReference>
<evidence type="ECO:0000256" key="11">
    <source>
        <dbReference type="ARBA" id="ARBA00023118"/>
    </source>
</evidence>
<name>A0A2A2AAP8_9BURK</name>
<dbReference type="Gene3D" id="3.90.320.10">
    <property type="match status" value="1"/>
</dbReference>
<dbReference type="InterPro" id="IPR051827">
    <property type="entry name" value="Cas4_exonuclease"/>
</dbReference>
<keyword evidence="5 13" id="KW-0540">Nuclease</keyword>
<dbReference type="GO" id="GO:0004527">
    <property type="term" value="F:exonuclease activity"/>
    <property type="evidence" value="ECO:0007669"/>
    <property type="project" value="UniProtKB-KW"/>
</dbReference>
<keyword evidence="11 13" id="KW-0051">Antiviral defense</keyword>
<evidence type="ECO:0000313" key="15">
    <source>
        <dbReference type="EMBL" id="PAT34832.1"/>
    </source>
</evidence>
<keyword evidence="8 13" id="KW-0269">Exonuclease</keyword>
<dbReference type="PANTHER" id="PTHR36531">
    <property type="entry name" value="CRISPR-ASSOCIATED EXONUCLEASE CAS4"/>
    <property type="match status" value="1"/>
</dbReference>
<evidence type="ECO:0000256" key="2">
    <source>
        <dbReference type="ARBA" id="ARBA00009189"/>
    </source>
</evidence>
<evidence type="ECO:0000256" key="12">
    <source>
        <dbReference type="ARBA" id="ARBA00023211"/>
    </source>
</evidence>
<dbReference type="PANTHER" id="PTHR36531:SF6">
    <property type="entry name" value="DNA REPLICATION ATP-DEPENDENT HELICASE_NUCLEASE DNA2"/>
    <property type="match status" value="1"/>
</dbReference>
<evidence type="ECO:0000256" key="9">
    <source>
        <dbReference type="ARBA" id="ARBA00023004"/>
    </source>
</evidence>
<dbReference type="EMBL" id="NSJF01000003">
    <property type="protein sequence ID" value="PAT34832.1"/>
    <property type="molecule type" value="Genomic_DNA"/>
</dbReference>
<evidence type="ECO:0000256" key="6">
    <source>
        <dbReference type="ARBA" id="ARBA00022723"/>
    </source>
</evidence>
<evidence type="ECO:0000256" key="3">
    <source>
        <dbReference type="ARBA" id="ARBA00012768"/>
    </source>
</evidence>
<evidence type="ECO:0000313" key="16">
    <source>
        <dbReference type="Proteomes" id="UP000217999"/>
    </source>
</evidence>
<dbReference type="InterPro" id="IPR013343">
    <property type="entry name" value="CRISPR-assoc_prot_Cas4"/>
</dbReference>